<accession>A0A8K0N2B2</accession>
<dbReference type="EMBL" id="CM017877">
    <property type="protein sequence ID" value="KAG1346733.1"/>
    <property type="molecule type" value="Genomic_DNA"/>
</dbReference>
<keyword evidence="2" id="KW-1185">Reference proteome</keyword>
<proteinExistence type="predicted"/>
<comment type="caution">
    <text evidence="1">The sequence shown here is derived from an EMBL/GenBank/DDBJ whole genome shotgun (WGS) entry which is preliminary data.</text>
</comment>
<name>A0A8K0N2B2_COCNU</name>
<dbReference type="PANTHER" id="PTHR46100:SF2">
    <property type="entry name" value="OS05G0453700 PROTEIN"/>
    <property type="match status" value="1"/>
</dbReference>
<reference evidence="1" key="1">
    <citation type="journal article" date="2017" name="Gigascience">
        <title>The genome draft of coconut (Cocos nucifera).</title>
        <authorList>
            <person name="Xiao Y."/>
            <person name="Xu P."/>
            <person name="Fan H."/>
            <person name="Baudouin L."/>
            <person name="Xia W."/>
            <person name="Bocs S."/>
            <person name="Xu J."/>
            <person name="Li Q."/>
            <person name="Guo A."/>
            <person name="Zhou L."/>
            <person name="Li J."/>
            <person name="Wu Y."/>
            <person name="Ma Z."/>
            <person name="Armero A."/>
            <person name="Issali A.E."/>
            <person name="Liu N."/>
            <person name="Peng M."/>
            <person name="Yang Y."/>
        </authorList>
    </citation>
    <scope>NUCLEOTIDE SEQUENCE</scope>
    <source>
        <tissue evidence="1">Spear leaf of Hainan Tall coconut</tissue>
    </source>
</reference>
<gene>
    <name evidence="1" type="ORF">COCNU_06G005620</name>
</gene>
<organism evidence="1 2">
    <name type="scientific">Cocos nucifera</name>
    <name type="common">Coconut palm</name>
    <dbReference type="NCBI Taxonomy" id="13894"/>
    <lineage>
        <taxon>Eukaryota</taxon>
        <taxon>Viridiplantae</taxon>
        <taxon>Streptophyta</taxon>
        <taxon>Embryophyta</taxon>
        <taxon>Tracheophyta</taxon>
        <taxon>Spermatophyta</taxon>
        <taxon>Magnoliopsida</taxon>
        <taxon>Liliopsida</taxon>
        <taxon>Arecaceae</taxon>
        <taxon>Arecoideae</taxon>
        <taxon>Cocoseae</taxon>
        <taxon>Attaleinae</taxon>
        <taxon>Cocos</taxon>
    </lineage>
</organism>
<sequence length="88" mass="10096">MRGRDGRRLGSKSSKRVMGWIIDNLLNYNNALIVLHVMHPKGDEAKHSLWSQSGSAMIPLMKWRQSKVMKNYDLKVDIEAFHSSSIDI</sequence>
<dbReference type="Proteomes" id="UP000797356">
    <property type="component" value="Chromosome 6"/>
</dbReference>
<dbReference type="AlphaFoldDB" id="A0A8K0N2B2"/>
<evidence type="ECO:0000313" key="2">
    <source>
        <dbReference type="Proteomes" id="UP000797356"/>
    </source>
</evidence>
<reference evidence="1" key="2">
    <citation type="submission" date="2019-07" db="EMBL/GenBank/DDBJ databases">
        <authorList>
            <person name="Yang Y."/>
            <person name="Bocs S."/>
            <person name="Baudouin L."/>
        </authorList>
    </citation>
    <scope>NUCLEOTIDE SEQUENCE</scope>
    <source>
        <tissue evidence="1">Spear leaf of Hainan Tall coconut</tissue>
    </source>
</reference>
<protein>
    <submittedName>
        <fullName evidence="1">Putative universal stress protein PHOS32</fullName>
    </submittedName>
</protein>
<evidence type="ECO:0000313" key="1">
    <source>
        <dbReference type="EMBL" id="KAG1346733.1"/>
    </source>
</evidence>
<dbReference type="PANTHER" id="PTHR46100">
    <property type="entry name" value="IMP2'P"/>
    <property type="match status" value="1"/>
</dbReference>
<dbReference type="OrthoDB" id="843225at2759"/>